<keyword evidence="1" id="KW-0732">Signal</keyword>
<dbReference type="Proteomes" id="UP000763557">
    <property type="component" value="Unassembled WGS sequence"/>
</dbReference>
<name>A0ABX2F981_9PSEU</name>
<evidence type="ECO:0000313" key="2">
    <source>
        <dbReference type="EMBL" id="NRN67758.1"/>
    </source>
</evidence>
<dbReference type="RefSeq" id="WP_173136085.1">
    <property type="nucleotide sequence ID" value="NZ_CBCSGW010000044.1"/>
</dbReference>
<feature type="signal peptide" evidence="1">
    <location>
        <begin position="1"/>
        <end position="24"/>
    </location>
</feature>
<organism evidence="2 3">
    <name type="scientific">Kibdelosporangium persicum</name>
    <dbReference type="NCBI Taxonomy" id="2698649"/>
    <lineage>
        <taxon>Bacteria</taxon>
        <taxon>Bacillati</taxon>
        <taxon>Actinomycetota</taxon>
        <taxon>Actinomycetes</taxon>
        <taxon>Pseudonocardiales</taxon>
        <taxon>Pseudonocardiaceae</taxon>
        <taxon>Kibdelosporangium</taxon>
    </lineage>
</organism>
<proteinExistence type="predicted"/>
<comment type="caution">
    <text evidence="2">The sequence shown here is derived from an EMBL/GenBank/DDBJ whole genome shotgun (WGS) entry which is preliminary data.</text>
</comment>
<dbReference type="Gene3D" id="2.60.40.1120">
    <property type="entry name" value="Carboxypeptidase-like, regulatory domain"/>
    <property type="match status" value="1"/>
</dbReference>
<sequence>MRGRLAACAATVALLVPLAGTASADVPLAYGTITARFTGQPVPGACVVLYDENETEAARACANEVGEYQVSGAASGYYKIKVSAPGYVDTWNAGLDGDARDSAGAKAMYLYGGSLDLGLRPPGEGALSGRVTAAHPVRGQVTVSAYDIDYPQQRIAPVTVAADGTYRIAGLWSAHYQLKIKTWYDGEQWYHQKEAQREADVVTVPAGPDTVVNEQIIPPGTVELTVADEVTGAPVKEFCVFTPGIGAERPCTTNGLINYQLVRGTYTLAIATQKTHFSFDQPGVTVRPREVTKVVAKAKPAIAIQTKVTDAKSGSPVAGTCVEPVDVTSHGIPGVRNTDWCSDESGVVTIGPLDPAVYRLFVRPGGTMYGMQWVGRLSGGTGDQEHARKVDGKPGVYTRVPPIRLDLAGTISGTVKDKQTGNPVSGVKVFPYAATSAYDSGGAQTDGQGAYTVTGLGPYWWPLEFTSLSGTHAWQWSGGAADRFGAVKVKVNSGGDTKADETLSAGGGFSGTTSVEGTEYGWVEVTPVNARTGDVAGEGDTDHSFGYTINGLAAQEVKVHFREVSSTKYRQVWYKDAASFGSAAPVRITAGELTSGIDQHLK</sequence>
<protein>
    <recommendedName>
        <fullName evidence="4">Alpha-amylase</fullName>
    </recommendedName>
</protein>
<dbReference type="Pfam" id="PF13620">
    <property type="entry name" value="CarboxypepD_reg"/>
    <property type="match status" value="1"/>
</dbReference>
<dbReference type="InterPro" id="IPR008969">
    <property type="entry name" value="CarboxyPept-like_regulatory"/>
</dbReference>
<reference evidence="2 3" key="1">
    <citation type="submission" date="2020-01" db="EMBL/GenBank/DDBJ databases">
        <title>Kibdelosporangium persica a novel Actinomycetes from a hot desert in Iran.</title>
        <authorList>
            <person name="Safaei N."/>
            <person name="Zaburannyi N."/>
            <person name="Mueller R."/>
            <person name="Wink J."/>
        </authorList>
    </citation>
    <scope>NUCLEOTIDE SEQUENCE [LARGE SCALE GENOMIC DNA]</scope>
    <source>
        <strain evidence="2 3">4NS15</strain>
    </source>
</reference>
<keyword evidence="3" id="KW-1185">Reference proteome</keyword>
<feature type="chain" id="PRO_5045461367" description="Alpha-amylase" evidence="1">
    <location>
        <begin position="25"/>
        <end position="602"/>
    </location>
</feature>
<dbReference type="EMBL" id="JAAATY010000016">
    <property type="protein sequence ID" value="NRN67758.1"/>
    <property type="molecule type" value="Genomic_DNA"/>
</dbReference>
<accession>A0ABX2F981</accession>
<dbReference type="SUPFAM" id="SSF49478">
    <property type="entry name" value="Cna protein B-type domain"/>
    <property type="match status" value="1"/>
</dbReference>
<gene>
    <name evidence="2" type="ORF">GC106_49980</name>
</gene>
<evidence type="ECO:0000313" key="3">
    <source>
        <dbReference type="Proteomes" id="UP000763557"/>
    </source>
</evidence>
<dbReference type="SUPFAM" id="SSF49464">
    <property type="entry name" value="Carboxypeptidase regulatory domain-like"/>
    <property type="match status" value="1"/>
</dbReference>
<evidence type="ECO:0008006" key="4">
    <source>
        <dbReference type="Google" id="ProtNLM"/>
    </source>
</evidence>
<evidence type="ECO:0000256" key="1">
    <source>
        <dbReference type="SAM" id="SignalP"/>
    </source>
</evidence>